<name>A0A1D3UX47_TANFO</name>
<organism evidence="5 6">
    <name type="scientific">Tannerella forsythia</name>
    <name type="common">Bacteroides forsythus</name>
    <dbReference type="NCBI Taxonomy" id="28112"/>
    <lineage>
        <taxon>Bacteria</taxon>
        <taxon>Pseudomonadati</taxon>
        <taxon>Bacteroidota</taxon>
        <taxon>Bacteroidia</taxon>
        <taxon>Bacteroidales</taxon>
        <taxon>Tannerellaceae</taxon>
        <taxon>Tannerella</taxon>
    </lineage>
</organism>
<dbReference type="OrthoDB" id="905020at2"/>
<dbReference type="Pfam" id="PF13715">
    <property type="entry name" value="CarbopepD_reg_2"/>
    <property type="match status" value="1"/>
</dbReference>
<feature type="domain" description="Outer membrane protein beta-barrel" evidence="4">
    <location>
        <begin position="372"/>
        <end position="758"/>
    </location>
</feature>
<dbReference type="PANTHER" id="PTHR40980:SF4">
    <property type="entry name" value="TONB-DEPENDENT RECEPTOR-LIKE BETA-BARREL DOMAIN-CONTAINING PROTEIN"/>
    <property type="match status" value="1"/>
</dbReference>
<evidence type="ECO:0000259" key="4">
    <source>
        <dbReference type="Pfam" id="PF14905"/>
    </source>
</evidence>
<sequence length="781" mass="90427">MRTILLIMIVLGSTCQLHSQIQSQSMTLNGKVIDLEDNKNIDYFNIEIITDSTVVLQGSFLDGKFTFKLPGQKKHRLKISSMGYEDKIIDIDGNGSTMDALICYMKKKTIDLDEVVVTALKPKISIKNNSYILSVDKTYLSNEASINNVITKLPFVLLDSNNKISISGKNNVVVYINNRKVLYTHELEVVSPANIKDIQLISNPGSQYDADADAVIIINTKTNKQEGLELSLKTTETISNAFSCNINPNININYEKINLYLDYVYSNNKGKSTENTLTNNLSNGYKNNIYNNGYYKSNNHAYTIGVDFPIKKGRLAFQLLGWNNRAKPEININNFYIKGMQESTIKTNRRPLSDEDHYDLSLLYEKEYLDIHKFNSSFNYTLHNNNSKEKITEYYSQDNILNHKYDFSGKNKAFDYQINYSLLIKKIELRLAMGTKISYVSNNSDSRFLENNIGWNNNFTYKCDFKEFIPAFFSNIEKKINNIDLFAGLRIENTHFKGNHAYTQVIDTTYINFFPSLGLNWAVNKNSKINFNYTRKISRPSFNNLSPNIRYDNVFFYRQGNPYLLPTITDDLSLSYSFKSIRLNAGYRHKKNATIYNYYQDTNNEGVTIVRLNNHKSIKFAYANVFYLFKSKNFTSSNSFIFTKPFAELAFNGKKIKLVRPAYYFKTSNDFTLLKNISFYIDFLYNNLGETLLEKKEGMYNLSIGISGSFFDKKLILNIVANDILNTYKFKDHRLYGIYDVIHEYFPDNTYVQINARYNFSLGKLRRFKVQNNNSSIIRRL</sequence>
<reference evidence="5 6" key="1">
    <citation type="submission" date="2016-09" db="EMBL/GenBank/DDBJ databases">
        <authorList>
            <person name="Capua I."/>
            <person name="De Benedictis P."/>
            <person name="Joannis T."/>
            <person name="Lombin L.H."/>
            <person name="Cattoli G."/>
        </authorList>
    </citation>
    <scope>NUCLEOTIDE SEQUENCE [LARGE SCALE GENOMIC DNA]</scope>
    <source>
        <strain evidence="5 6">UB20</strain>
    </source>
</reference>
<evidence type="ECO:0000313" key="5">
    <source>
        <dbReference type="EMBL" id="SCQ24707.1"/>
    </source>
</evidence>
<accession>A0A1D3UX47</accession>
<dbReference type="Pfam" id="PF14905">
    <property type="entry name" value="OMP_b-brl_3"/>
    <property type="match status" value="1"/>
</dbReference>
<keyword evidence="2" id="KW-0472">Membrane</keyword>
<evidence type="ECO:0000256" key="2">
    <source>
        <dbReference type="ARBA" id="ARBA00023136"/>
    </source>
</evidence>
<proteinExistence type="predicted"/>
<comment type="subcellular location">
    <subcellularLocation>
        <location evidence="1">Cell outer membrane</location>
    </subcellularLocation>
</comment>
<protein>
    <recommendedName>
        <fullName evidence="4">Outer membrane protein beta-barrel domain-containing protein</fullName>
    </recommendedName>
</protein>
<dbReference type="SUPFAM" id="SSF56935">
    <property type="entry name" value="Porins"/>
    <property type="match status" value="1"/>
</dbReference>
<dbReference type="InterPro" id="IPR036942">
    <property type="entry name" value="Beta-barrel_TonB_sf"/>
</dbReference>
<dbReference type="RefSeq" id="WP_081328285.1">
    <property type="nucleotide sequence ID" value="NZ_FMMM01000082.1"/>
</dbReference>
<gene>
    <name evidence="5" type="ORF">TFUB20_02650</name>
</gene>
<evidence type="ECO:0000256" key="3">
    <source>
        <dbReference type="ARBA" id="ARBA00023237"/>
    </source>
</evidence>
<dbReference type="EMBL" id="FMMM01000082">
    <property type="protein sequence ID" value="SCQ24707.1"/>
    <property type="molecule type" value="Genomic_DNA"/>
</dbReference>
<evidence type="ECO:0000256" key="1">
    <source>
        <dbReference type="ARBA" id="ARBA00004442"/>
    </source>
</evidence>
<dbReference type="Gene3D" id="2.40.170.20">
    <property type="entry name" value="TonB-dependent receptor, beta-barrel domain"/>
    <property type="match status" value="1"/>
</dbReference>
<dbReference type="InterPro" id="IPR041700">
    <property type="entry name" value="OMP_b-brl_3"/>
</dbReference>
<dbReference type="GO" id="GO:0009279">
    <property type="term" value="C:cell outer membrane"/>
    <property type="evidence" value="ECO:0007669"/>
    <property type="project" value="UniProtKB-SubCell"/>
</dbReference>
<keyword evidence="3" id="KW-0998">Cell outer membrane</keyword>
<dbReference type="Proteomes" id="UP000182057">
    <property type="component" value="Unassembled WGS sequence"/>
</dbReference>
<dbReference type="AlphaFoldDB" id="A0A1D3UX47"/>
<evidence type="ECO:0000313" key="6">
    <source>
        <dbReference type="Proteomes" id="UP000182057"/>
    </source>
</evidence>
<dbReference type="PANTHER" id="PTHR40980">
    <property type="entry name" value="PLUG DOMAIN-CONTAINING PROTEIN"/>
    <property type="match status" value="1"/>
</dbReference>